<keyword evidence="2" id="KW-1185">Reference proteome</keyword>
<comment type="caution">
    <text evidence="1">The sequence shown here is derived from an EMBL/GenBank/DDBJ whole genome shotgun (WGS) entry which is preliminary data.</text>
</comment>
<organism evidence="1 2">
    <name type="scientific">Wickerhamomyces mucosus</name>
    <dbReference type="NCBI Taxonomy" id="1378264"/>
    <lineage>
        <taxon>Eukaryota</taxon>
        <taxon>Fungi</taxon>
        <taxon>Dikarya</taxon>
        <taxon>Ascomycota</taxon>
        <taxon>Saccharomycotina</taxon>
        <taxon>Saccharomycetes</taxon>
        <taxon>Phaffomycetales</taxon>
        <taxon>Wickerhamomycetaceae</taxon>
        <taxon>Wickerhamomyces</taxon>
    </lineage>
</organism>
<gene>
    <name evidence="1" type="ORF">WICMUC_003154</name>
</gene>
<name>A0A9P8PLS0_9ASCO</name>
<dbReference type="AlphaFoldDB" id="A0A9P8PLS0"/>
<reference evidence="1" key="2">
    <citation type="submission" date="2021-01" db="EMBL/GenBank/DDBJ databases">
        <authorList>
            <person name="Schikora-Tamarit M.A."/>
        </authorList>
    </citation>
    <scope>NUCLEOTIDE SEQUENCE</scope>
    <source>
        <strain evidence="1">CBS6341</strain>
    </source>
</reference>
<evidence type="ECO:0000313" key="1">
    <source>
        <dbReference type="EMBL" id="KAH3674608.1"/>
    </source>
</evidence>
<dbReference type="Proteomes" id="UP000769528">
    <property type="component" value="Unassembled WGS sequence"/>
</dbReference>
<dbReference type="EMBL" id="JAEUBF010000845">
    <property type="protein sequence ID" value="KAH3674608.1"/>
    <property type="molecule type" value="Genomic_DNA"/>
</dbReference>
<reference evidence="1" key="1">
    <citation type="journal article" date="2021" name="Open Biol.">
        <title>Shared evolutionary footprints suggest mitochondrial oxidative damage underlies multiple complex I losses in fungi.</title>
        <authorList>
            <person name="Schikora-Tamarit M.A."/>
            <person name="Marcet-Houben M."/>
            <person name="Nosek J."/>
            <person name="Gabaldon T."/>
        </authorList>
    </citation>
    <scope>NUCLEOTIDE SEQUENCE</scope>
    <source>
        <strain evidence="1">CBS6341</strain>
    </source>
</reference>
<accession>A0A9P8PLS0</accession>
<evidence type="ECO:0000313" key="2">
    <source>
        <dbReference type="Proteomes" id="UP000769528"/>
    </source>
</evidence>
<proteinExistence type="predicted"/>
<protein>
    <submittedName>
        <fullName evidence="1">Uncharacterized protein</fullName>
    </submittedName>
</protein>
<dbReference type="OrthoDB" id="4082971at2759"/>
<sequence>MCCQKSWPIDRTTYFQRFKTTMSQDIPKITPESTTQITQNISKLSIRQNNNEDDDQIDETLYNNDRTKKDDSEVVVTKGSGKVKVRKGQSEEEYSIQRDQYLTKGPTINTINWLEEIDITKLNPDIKSDRTSLESLTERLYFKRDYVKCLEVTEFALDFVKDQDQKRIKNEIDELIYLQKKCKEILKLT</sequence>